<reference evidence="2 3" key="1">
    <citation type="journal article" date="2015" name="Genome Announc.">
        <title>Complete Genome Sequence and Annotation of Corynebacterium singulare DSM 44357, Isolated from a Human Semen Specimen.</title>
        <authorList>
            <person name="Merten M."/>
            <person name="Brinkrolf K."/>
            <person name="Albersmeier A."/>
            <person name="Kutter Y."/>
            <person name="Ruckert C."/>
            <person name="Tauch A."/>
        </authorList>
    </citation>
    <scope>NUCLEOTIDE SEQUENCE [LARGE SCALE GENOMIC DNA]</scope>
    <source>
        <strain evidence="2">IBS B52218</strain>
    </source>
</reference>
<proteinExistence type="predicted"/>
<accession>A0A0B6EZD3</accession>
<dbReference type="HOGENOM" id="CLU_2116920_0_0_11"/>
<dbReference type="KEGG" id="csx:CSING_13250"/>
<evidence type="ECO:0000256" key="1">
    <source>
        <dbReference type="SAM" id="MobiDB-lite"/>
    </source>
</evidence>
<feature type="compositionally biased region" description="Basic and acidic residues" evidence="1">
    <location>
        <begin position="10"/>
        <end position="21"/>
    </location>
</feature>
<sequence>MANHGIPDGLRNDEAKSRASGRDGVLTIVDAHMHDNGARARPASALDGPPKLSRGRELVLGWKHELSGELSATLLATSSDNGAAGAGAHAGAEAVLTSTTTVVRLEGTLTLCHD</sequence>
<evidence type="ECO:0000313" key="3">
    <source>
        <dbReference type="Proteomes" id="UP000031890"/>
    </source>
</evidence>
<protein>
    <submittedName>
        <fullName evidence="2">Uncharacterized protein</fullName>
    </submittedName>
</protein>
<feature type="region of interest" description="Disordered" evidence="1">
    <location>
        <begin position="1"/>
        <end position="24"/>
    </location>
</feature>
<dbReference type="AlphaFoldDB" id="A0A0B6EZD3"/>
<dbReference type="EMBL" id="CP010827">
    <property type="protein sequence ID" value="AJI80133.1"/>
    <property type="molecule type" value="Genomic_DNA"/>
</dbReference>
<gene>
    <name evidence="2" type="ORF">CSING_13250</name>
</gene>
<organism evidence="2 3">
    <name type="scientific">Corynebacterium singulare</name>
    <dbReference type="NCBI Taxonomy" id="161899"/>
    <lineage>
        <taxon>Bacteria</taxon>
        <taxon>Bacillati</taxon>
        <taxon>Actinomycetota</taxon>
        <taxon>Actinomycetes</taxon>
        <taxon>Mycobacteriales</taxon>
        <taxon>Corynebacteriaceae</taxon>
        <taxon>Corynebacterium</taxon>
    </lineage>
</organism>
<dbReference type="Proteomes" id="UP000031890">
    <property type="component" value="Chromosome"/>
</dbReference>
<evidence type="ECO:0000313" key="2">
    <source>
        <dbReference type="EMBL" id="AJI80133.1"/>
    </source>
</evidence>
<name>A0A0B6EZD3_9CORY</name>